<dbReference type="InterPro" id="IPR013149">
    <property type="entry name" value="ADH-like_C"/>
</dbReference>
<keyword evidence="6" id="KW-1185">Reference proteome</keyword>
<organism evidence="5 6">
    <name type="scientific">Paractinoplanes globisporus</name>
    <dbReference type="NCBI Taxonomy" id="113565"/>
    <lineage>
        <taxon>Bacteria</taxon>
        <taxon>Bacillati</taxon>
        <taxon>Actinomycetota</taxon>
        <taxon>Actinomycetes</taxon>
        <taxon>Micromonosporales</taxon>
        <taxon>Micromonosporaceae</taxon>
        <taxon>Paractinoplanes</taxon>
    </lineage>
</organism>
<accession>A0ABW6W8V9</accession>
<dbReference type="Pfam" id="PF08240">
    <property type="entry name" value="ADH_N"/>
    <property type="match status" value="1"/>
</dbReference>
<dbReference type="InterPro" id="IPR036291">
    <property type="entry name" value="NAD(P)-bd_dom_sf"/>
</dbReference>
<evidence type="ECO:0000259" key="3">
    <source>
        <dbReference type="Pfam" id="PF00107"/>
    </source>
</evidence>
<gene>
    <name evidence="5" type="ORF">ACFY35_04280</name>
</gene>
<comment type="caution">
    <text evidence="5">The sequence shown here is derived from an EMBL/GenBank/DDBJ whole genome shotgun (WGS) entry which is preliminary data.</text>
</comment>
<comment type="cofactor">
    <cofactor evidence="1">
        <name>Zn(2+)</name>
        <dbReference type="ChEBI" id="CHEBI:29105"/>
    </cofactor>
</comment>
<dbReference type="Proteomes" id="UP001602245">
    <property type="component" value="Unassembled WGS sequence"/>
</dbReference>
<evidence type="ECO:0000256" key="1">
    <source>
        <dbReference type="ARBA" id="ARBA00001947"/>
    </source>
</evidence>
<dbReference type="PANTHER" id="PTHR43401">
    <property type="entry name" value="L-THREONINE 3-DEHYDROGENASE"/>
    <property type="match status" value="1"/>
</dbReference>
<dbReference type="EMBL" id="JBIAZU010000001">
    <property type="protein sequence ID" value="MFF5288631.1"/>
    <property type="molecule type" value="Genomic_DNA"/>
</dbReference>
<evidence type="ECO:0000313" key="5">
    <source>
        <dbReference type="EMBL" id="MFF5288631.1"/>
    </source>
</evidence>
<dbReference type="InterPro" id="IPR013154">
    <property type="entry name" value="ADH-like_N"/>
</dbReference>
<dbReference type="Gene3D" id="3.40.50.720">
    <property type="entry name" value="NAD(P)-binding Rossmann-like Domain"/>
    <property type="match status" value="1"/>
</dbReference>
<keyword evidence="2" id="KW-0560">Oxidoreductase</keyword>
<dbReference type="SUPFAM" id="SSF50129">
    <property type="entry name" value="GroES-like"/>
    <property type="match status" value="1"/>
</dbReference>
<proteinExistence type="predicted"/>
<dbReference type="SUPFAM" id="SSF51735">
    <property type="entry name" value="NAD(P)-binding Rossmann-fold domains"/>
    <property type="match status" value="1"/>
</dbReference>
<name>A0ABW6W8V9_9ACTN</name>
<dbReference type="PANTHER" id="PTHR43401:SF2">
    <property type="entry name" value="L-THREONINE 3-DEHYDROGENASE"/>
    <property type="match status" value="1"/>
</dbReference>
<dbReference type="RefSeq" id="WP_245576959.1">
    <property type="nucleotide sequence ID" value="NZ_JBIAZU010000001.1"/>
</dbReference>
<feature type="domain" description="Alcohol dehydrogenase-like C-terminal" evidence="3">
    <location>
        <begin position="218"/>
        <end position="354"/>
    </location>
</feature>
<evidence type="ECO:0000256" key="2">
    <source>
        <dbReference type="ARBA" id="ARBA00023002"/>
    </source>
</evidence>
<dbReference type="Pfam" id="PF00107">
    <property type="entry name" value="ADH_zinc_N"/>
    <property type="match status" value="1"/>
</dbReference>
<evidence type="ECO:0000313" key="6">
    <source>
        <dbReference type="Proteomes" id="UP001602245"/>
    </source>
</evidence>
<sequence length="409" mass="43526">MSRRGMMRAVLADLSIPRYVLTAATRGRVPVGLLSLRDNLPAPTLPDAPGWVLLRTELAGICGSDLAVAHAKSSPVLSAFYSARRQILGHEIVAVVQEIGPGVTAVEAGDRVVVDPVLSCVHRGFAPCRTCRDGFPYVCERFDQPGAARCQSPTQGFDAALGGGWGELIAAHETQLHRVGAMPARRAVLAEPASIGLHAALRWPRRGDRAVVIGPGTIGLLTTAALRRLHPDLDITVVGPGAFSQEMAVRAGATRTMDPGPQVVEALAGLHGGRVIRPRISRIPILEQGVDVVLDCVGLPGTIDLGLHLLRPTGMLVLVGGAGRQRVDWSLVWNRQLTVQGTVNSGPEPALDGRTTMSRVVEWLADPSYPVDDLVTHVFPLDRWRAALSAAAAGPRARAIKVTLRSPRE</sequence>
<evidence type="ECO:0000259" key="4">
    <source>
        <dbReference type="Pfam" id="PF08240"/>
    </source>
</evidence>
<protein>
    <submittedName>
        <fullName evidence="5">Zinc-binding dehydrogenase</fullName>
    </submittedName>
</protein>
<reference evidence="5 6" key="1">
    <citation type="submission" date="2024-10" db="EMBL/GenBank/DDBJ databases">
        <title>The Natural Products Discovery Center: Release of the First 8490 Sequenced Strains for Exploring Actinobacteria Biosynthetic Diversity.</title>
        <authorList>
            <person name="Kalkreuter E."/>
            <person name="Kautsar S.A."/>
            <person name="Yang D."/>
            <person name="Bader C.D."/>
            <person name="Teijaro C.N."/>
            <person name="Fluegel L."/>
            <person name="Davis C.M."/>
            <person name="Simpson J.R."/>
            <person name="Lauterbach L."/>
            <person name="Steele A.D."/>
            <person name="Gui C."/>
            <person name="Meng S."/>
            <person name="Li G."/>
            <person name="Viehrig K."/>
            <person name="Ye F."/>
            <person name="Su P."/>
            <person name="Kiefer A.F."/>
            <person name="Nichols A."/>
            <person name="Cepeda A.J."/>
            <person name="Yan W."/>
            <person name="Fan B."/>
            <person name="Jiang Y."/>
            <person name="Adhikari A."/>
            <person name="Zheng C.-J."/>
            <person name="Schuster L."/>
            <person name="Cowan T.M."/>
            <person name="Smanski M.J."/>
            <person name="Chevrette M.G."/>
            <person name="De Carvalho L.P.S."/>
            <person name="Shen B."/>
        </authorList>
    </citation>
    <scope>NUCLEOTIDE SEQUENCE [LARGE SCALE GENOMIC DNA]</scope>
    <source>
        <strain evidence="5 6">NPDC000087</strain>
    </source>
</reference>
<feature type="domain" description="Alcohol dehydrogenase-like N-terminal" evidence="4">
    <location>
        <begin position="49"/>
        <end position="179"/>
    </location>
</feature>
<dbReference type="InterPro" id="IPR050129">
    <property type="entry name" value="Zn_alcohol_dh"/>
</dbReference>
<dbReference type="InterPro" id="IPR011032">
    <property type="entry name" value="GroES-like_sf"/>
</dbReference>
<dbReference type="Gene3D" id="3.90.180.10">
    <property type="entry name" value="Medium-chain alcohol dehydrogenases, catalytic domain"/>
    <property type="match status" value="1"/>
</dbReference>